<accession>A0AAX4JBQ3</accession>
<evidence type="ECO:0000256" key="1">
    <source>
        <dbReference type="SAM" id="SignalP"/>
    </source>
</evidence>
<keyword evidence="1" id="KW-0732">Signal</keyword>
<dbReference type="RefSeq" id="XP_065329541.1">
    <property type="nucleotide sequence ID" value="XM_065473469.1"/>
</dbReference>
<proteinExistence type="predicted"/>
<dbReference type="Proteomes" id="UP001334084">
    <property type="component" value="Chromosome 4"/>
</dbReference>
<evidence type="ECO:0000313" key="3">
    <source>
        <dbReference type="Proteomes" id="UP001334084"/>
    </source>
</evidence>
<name>A0AAX4JBQ3_9MICR</name>
<dbReference type="EMBL" id="CP142729">
    <property type="protein sequence ID" value="WUR03396.1"/>
    <property type="molecule type" value="Genomic_DNA"/>
</dbReference>
<reference evidence="2" key="1">
    <citation type="journal article" date="2024" name="BMC Genomics">
        <title>Functional annotation of a divergent genome using sequence and structure-based similarity.</title>
        <authorList>
            <person name="Svedberg D."/>
            <person name="Winiger R.R."/>
            <person name="Berg A."/>
            <person name="Sharma H."/>
            <person name="Tellgren-Roth C."/>
            <person name="Debrunner-Vossbrinck B.A."/>
            <person name="Vossbrinck C.R."/>
            <person name="Barandun J."/>
        </authorList>
    </citation>
    <scope>NUCLEOTIDE SEQUENCE</scope>
    <source>
        <strain evidence="2">Illinois isolate</strain>
    </source>
</reference>
<feature type="chain" id="PRO_5043915240" evidence="1">
    <location>
        <begin position="22"/>
        <end position="710"/>
    </location>
</feature>
<dbReference type="AlphaFoldDB" id="A0AAX4JBQ3"/>
<gene>
    <name evidence="2" type="ORF">VNE69_04217</name>
</gene>
<protein>
    <submittedName>
        <fullName evidence="2">Uncharacterized protein</fullName>
    </submittedName>
</protein>
<dbReference type="KEGG" id="vnx:VNE69_04217"/>
<sequence>MNIVNFLSILLFLDAFEIVSNRINSTLTNKIENGDYTKIDYDKRYMRIFLNYNIARNIINIEILLDLKGVTIYEDKKKLEINCTNKSIYTIFKELDRLILFEHKKCLADFNVLIYNPNCFEICPIFKNLVDYLVIENIKRKSQKTRDFIHYEYIIKHDSLWYKMFTNLKTKCNYTGDTLSFPESPITYIKRCDARYLCICIRIDRIHVFFELNIKYLVADDIINISYETTEHDNEVDNMICKNLKQLYDSIYVDGIYTRDFAYFSDCTENQIDFKFVLFNIKINGDMVIFTQMSGEYVYSLQKDNRITKEIFLEFQEFFRKTSLIKNLEECHNEVELLFRFIETKDRLEFLIMRLLNKEGALNIIFQHLLLEQELIKTSELNTISNSQEIEKIKTLIKNLKNKLSNHIFLASSFLMKICLLLEFERFINENDISDKPLIIRLKEIGNFINTKNKDQTRNNKSTNTEDIDLIKIYHEVVKFHLKDIQQYNYKKLKIIFAIASLYTGIEQFRCEIENFYTIMSKDQILGELSLDKHAIDKNIVILKKKLSENMKKHAFFYEEKLTHALYQIKTNAVTSKILDSCDDEEWKKFENHLCQQGIRKIENILSYHNLMELSANKLAIISENLINECKKEEVELFLQKIRNNIYENKRNTIKSSFVTSLKELLGSKFLNENYKKPLRKNITELKKCWFKMNYLKLLIILEQKNYMMI</sequence>
<organism evidence="2 3">
    <name type="scientific">Vairimorpha necatrix</name>
    <dbReference type="NCBI Taxonomy" id="6039"/>
    <lineage>
        <taxon>Eukaryota</taxon>
        <taxon>Fungi</taxon>
        <taxon>Fungi incertae sedis</taxon>
        <taxon>Microsporidia</taxon>
        <taxon>Nosematidae</taxon>
        <taxon>Vairimorpha</taxon>
    </lineage>
</organism>
<feature type="signal peptide" evidence="1">
    <location>
        <begin position="1"/>
        <end position="21"/>
    </location>
</feature>
<evidence type="ECO:0000313" key="2">
    <source>
        <dbReference type="EMBL" id="WUR03396.1"/>
    </source>
</evidence>
<dbReference type="GeneID" id="90541207"/>
<keyword evidence="3" id="KW-1185">Reference proteome</keyword>